<dbReference type="PANTHER" id="PTHR23270">
    <property type="entry name" value="PROGRAMMED CELL DEATH PROTEIN 11 PRE-RRNA PROCESSING PROTEIN RRP5"/>
    <property type="match status" value="1"/>
</dbReference>
<feature type="compositionally biased region" description="Basic and acidic residues" evidence="1">
    <location>
        <begin position="342"/>
        <end position="356"/>
    </location>
</feature>
<evidence type="ECO:0000313" key="2">
    <source>
        <dbReference type="WBParaSite" id="ECPE_0000721201-mRNA-1"/>
    </source>
</evidence>
<reference evidence="2" key="1">
    <citation type="submission" date="2016-06" db="UniProtKB">
        <authorList>
            <consortium name="WormBaseParasite"/>
        </authorList>
    </citation>
    <scope>IDENTIFICATION</scope>
</reference>
<proteinExistence type="predicted"/>
<dbReference type="GO" id="GO:0032040">
    <property type="term" value="C:small-subunit processome"/>
    <property type="evidence" value="ECO:0007669"/>
    <property type="project" value="TreeGrafter"/>
</dbReference>
<accession>A0A183AJR1</accession>
<dbReference type="SUPFAM" id="SSF48452">
    <property type="entry name" value="TPR-like"/>
    <property type="match status" value="1"/>
</dbReference>
<dbReference type="InterPro" id="IPR045209">
    <property type="entry name" value="Rrp5"/>
</dbReference>
<dbReference type="Gene3D" id="1.25.40.10">
    <property type="entry name" value="Tetratricopeptide repeat domain"/>
    <property type="match status" value="1"/>
</dbReference>
<evidence type="ECO:0000256" key="1">
    <source>
        <dbReference type="SAM" id="MobiDB-lite"/>
    </source>
</evidence>
<protein>
    <submittedName>
        <fullName evidence="2">TPR_REGION domain-containing protein</fullName>
    </submittedName>
</protein>
<dbReference type="AlphaFoldDB" id="A0A183AJR1"/>
<dbReference type="WBParaSite" id="ECPE_0000721201-mRNA-1">
    <property type="protein sequence ID" value="ECPE_0000721201-mRNA-1"/>
    <property type="gene ID" value="ECPE_0000721201"/>
</dbReference>
<organism evidence="2">
    <name type="scientific">Echinostoma caproni</name>
    <dbReference type="NCBI Taxonomy" id="27848"/>
    <lineage>
        <taxon>Eukaryota</taxon>
        <taxon>Metazoa</taxon>
        <taxon>Spiralia</taxon>
        <taxon>Lophotrochozoa</taxon>
        <taxon>Platyhelminthes</taxon>
        <taxon>Trematoda</taxon>
        <taxon>Digenea</taxon>
        <taxon>Plagiorchiida</taxon>
        <taxon>Echinostomata</taxon>
        <taxon>Echinostomatoidea</taxon>
        <taxon>Echinostomatidae</taxon>
        <taxon>Echinostoma</taxon>
    </lineage>
</organism>
<dbReference type="InterPro" id="IPR011990">
    <property type="entry name" value="TPR-like_helical_dom_sf"/>
</dbReference>
<dbReference type="PANTHER" id="PTHR23270:SF10">
    <property type="entry name" value="PROTEIN RRP5 HOMOLOG"/>
    <property type="match status" value="1"/>
</dbReference>
<dbReference type="GO" id="GO:0006364">
    <property type="term" value="P:rRNA processing"/>
    <property type="evidence" value="ECO:0007669"/>
    <property type="project" value="InterPro"/>
</dbReference>
<feature type="region of interest" description="Disordered" evidence="1">
    <location>
        <begin position="342"/>
        <end position="379"/>
    </location>
</feature>
<name>A0A183AJR1_9TREM</name>
<sequence length="742" mass="83156">LCTLSTYDPVTGSRTVRSKQKLTLDEIGRSAQRLSLVPGTQLKDLQISRIVGQIILLQSASLSNQLVFCRAINWDQTAKAVRAFLSHPPSLGTQVERTATVLFSASEDTGGRGSLHSRLAEVTFLEKSHIDIDDLVCGRLLHVGSDHWTLHLPNGAHGRLHLTAMLHSRQPQPISLTSPNAADAIIHREKQLGADLAKNRLITCRVVDRVEQTNRVCSGQSSSFLYYVCTNPLVLITHMDDMLIPIESSLCAQLRKAKIGFRVGDHLLVRPVRIFENQLVGELVFEGTVVSPSETELQSATKALIEHVAVKADRARKRLEHIKQENNTLRIFDESSTIGIRDKSELGRDESPEIKKPRMTNSDGGSDSAKRRRMEESSELFDPEVVQRYADFMLPVEFDSTEVAGSTQTNVIDEEHMKDADRFKKDNQSTREWRLHETEQRKAMLAALTAAQHRLPKGSLRPCTTEEFELAVRNAPSNAACWTAYMTHVLSGGDRSASINEARAIAERGLRAIMNAPGLEPGEQDAQQAHLLLVYLVLEAKELERCTQQKEAHTLYHLGSDPVLELNDQANRLSQVLSRLVNLDQAEFTRKAIETMADIGQFERAEDLARRLIKSCPQDVDRWLSLIKVRFRAGRVAAAREAQRNAVGVVRSVHLPRLLTGAARLEFEFGDADRSLTLFREQLSMHPKHRVIYEEFIKVLLLAGRTSEAKTVKEQAKESLKSHEFDMVENLFKSESEKNPAV</sequence>
<dbReference type="GO" id="GO:0003723">
    <property type="term" value="F:RNA binding"/>
    <property type="evidence" value="ECO:0007669"/>
    <property type="project" value="TreeGrafter"/>
</dbReference>